<dbReference type="AlphaFoldDB" id="A0A502DWV1"/>
<organism evidence="2 3">
    <name type="scientific">Mycolicibacterium hodleri</name>
    <dbReference type="NCBI Taxonomy" id="49897"/>
    <lineage>
        <taxon>Bacteria</taxon>
        <taxon>Bacillati</taxon>
        <taxon>Actinomycetota</taxon>
        <taxon>Actinomycetes</taxon>
        <taxon>Mycobacteriales</taxon>
        <taxon>Mycobacteriaceae</taxon>
        <taxon>Mycolicibacterium</taxon>
    </lineage>
</organism>
<evidence type="ECO:0000313" key="3">
    <source>
        <dbReference type="Proteomes" id="UP000320095"/>
    </source>
</evidence>
<keyword evidence="3" id="KW-1185">Reference proteome</keyword>
<gene>
    <name evidence="2" type="ORF">EAH80_26505</name>
</gene>
<feature type="coiled-coil region" evidence="1">
    <location>
        <begin position="34"/>
        <end position="61"/>
    </location>
</feature>
<proteinExistence type="predicted"/>
<evidence type="ECO:0000256" key="1">
    <source>
        <dbReference type="SAM" id="Coils"/>
    </source>
</evidence>
<keyword evidence="1" id="KW-0175">Coiled coil</keyword>
<evidence type="ECO:0000313" key="2">
    <source>
        <dbReference type="EMBL" id="TPG29574.1"/>
    </source>
</evidence>
<protein>
    <submittedName>
        <fullName evidence="2">Uncharacterized protein</fullName>
    </submittedName>
</protein>
<sequence>MSTTTELDQLHELIGGLRRCVSSLASRYGDSTAMRRIVNDAERIQNDIDRLDIDAEELNLARGVSHHHHNVEKIGIPDTQYASDFWQDVDDDGPMSPSPFD</sequence>
<reference evidence="2 3" key="1">
    <citation type="journal article" date="2019" name="Environ. Microbiol.">
        <title>Species interactions and distinct microbial communities in high Arctic permafrost affected cryosols are associated with the CH4 and CO2 gas fluxes.</title>
        <authorList>
            <person name="Altshuler I."/>
            <person name="Hamel J."/>
            <person name="Turney S."/>
            <person name="Magnuson E."/>
            <person name="Levesque R."/>
            <person name="Greer C."/>
            <person name="Whyte L.G."/>
        </authorList>
    </citation>
    <scope>NUCLEOTIDE SEQUENCE [LARGE SCALE GENOMIC DNA]</scope>
    <source>
        <strain evidence="2 3">S5.20</strain>
    </source>
</reference>
<dbReference type="Proteomes" id="UP000320095">
    <property type="component" value="Unassembled WGS sequence"/>
</dbReference>
<name>A0A502DWV1_9MYCO</name>
<dbReference type="RefSeq" id="WP_140698074.1">
    <property type="nucleotide sequence ID" value="NZ_RCZG01000016.1"/>
</dbReference>
<comment type="caution">
    <text evidence="2">The sequence shown here is derived from an EMBL/GenBank/DDBJ whole genome shotgun (WGS) entry which is preliminary data.</text>
</comment>
<accession>A0A502DWV1</accession>
<dbReference type="EMBL" id="RCZG01000016">
    <property type="protein sequence ID" value="TPG29574.1"/>
    <property type="molecule type" value="Genomic_DNA"/>
</dbReference>
<dbReference type="OrthoDB" id="5194954at2"/>